<evidence type="ECO:0000256" key="2">
    <source>
        <dbReference type="ARBA" id="ARBA00010992"/>
    </source>
</evidence>
<comment type="similarity">
    <text evidence="2">Belongs to the major facilitator superfamily. Sugar transporter (TC 2.A.1.1) family.</text>
</comment>
<protein>
    <recommendedName>
        <fullName evidence="9">Major facilitator superfamily (MFS) profile domain-containing protein</fullName>
    </recommendedName>
</protein>
<evidence type="ECO:0000313" key="8">
    <source>
        <dbReference type="Proteomes" id="UP000030651"/>
    </source>
</evidence>
<evidence type="ECO:0000256" key="4">
    <source>
        <dbReference type="ARBA" id="ARBA00022692"/>
    </source>
</evidence>
<keyword evidence="3" id="KW-0813">Transport</keyword>
<evidence type="ECO:0000256" key="6">
    <source>
        <dbReference type="ARBA" id="ARBA00023136"/>
    </source>
</evidence>
<comment type="subcellular location">
    <subcellularLocation>
        <location evidence="1">Membrane</location>
        <topology evidence="1">Multi-pass membrane protein</topology>
    </subcellularLocation>
</comment>
<keyword evidence="8" id="KW-1185">Reference proteome</keyword>
<keyword evidence="4" id="KW-0812">Transmembrane</keyword>
<dbReference type="eggNOG" id="KOG0254">
    <property type="taxonomic scope" value="Eukaryota"/>
</dbReference>
<evidence type="ECO:0000256" key="5">
    <source>
        <dbReference type="ARBA" id="ARBA00022989"/>
    </source>
</evidence>
<organism evidence="7 8">
    <name type="scientific">Pestalotiopsis fici (strain W106-1 / CGMCC3.15140)</name>
    <dbReference type="NCBI Taxonomy" id="1229662"/>
    <lineage>
        <taxon>Eukaryota</taxon>
        <taxon>Fungi</taxon>
        <taxon>Dikarya</taxon>
        <taxon>Ascomycota</taxon>
        <taxon>Pezizomycotina</taxon>
        <taxon>Sordariomycetes</taxon>
        <taxon>Xylariomycetidae</taxon>
        <taxon>Amphisphaeriales</taxon>
        <taxon>Sporocadaceae</taxon>
        <taxon>Pestalotiopsis</taxon>
    </lineage>
</organism>
<evidence type="ECO:0000256" key="1">
    <source>
        <dbReference type="ARBA" id="ARBA00004141"/>
    </source>
</evidence>
<evidence type="ECO:0000256" key="3">
    <source>
        <dbReference type="ARBA" id="ARBA00022448"/>
    </source>
</evidence>
<dbReference type="InParanoid" id="W3WUJ8"/>
<dbReference type="PANTHER" id="PTHR48022:SF74">
    <property type="entry name" value="SUGAR TRANSPORTER, PUTATIVE (AFU_ORTHOLOGUE AFUA_8G02010)-RELATED"/>
    <property type="match status" value="1"/>
</dbReference>
<dbReference type="AlphaFoldDB" id="W3WUJ8"/>
<dbReference type="GeneID" id="19276941"/>
<dbReference type="SUPFAM" id="SSF103473">
    <property type="entry name" value="MFS general substrate transporter"/>
    <property type="match status" value="1"/>
</dbReference>
<name>W3WUJ8_PESFW</name>
<gene>
    <name evidence="7" type="ORF">PFICI_11928</name>
</gene>
<dbReference type="RefSeq" id="XP_007838700.1">
    <property type="nucleotide sequence ID" value="XM_007840509.1"/>
</dbReference>
<evidence type="ECO:0008006" key="9">
    <source>
        <dbReference type="Google" id="ProtNLM"/>
    </source>
</evidence>
<dbReference type="Pfam" id="PF00083">
    <property type="entry name" value="Sugar_tr"/>
    <property type="match status" value="1"/>
</dbReference>
<dbReference type="GO" id="GO:0016020">
    <property type="term" value="C:membrane"/>
    <property type="evidence" value="ECO:0007669"/>
    <property type="project" value="UniProtKB-SubCell"/>
</dbReference>
<accession>W3WUJ8</accession>
<dbReference type="EMBL" id="KI912117">
    <property type="protein sequence ID" value="ETS76541.1"/>
    <property type="molecule type" value="Genomic_DNA"/>
</dbReference>
<dbReference type="HOGENOM" id="CLU_2400386_0_0_1"/>
<keyword evidence="5" id="KW-1133">Transmembrane helix</keyword>
<dbReference type="OrthoDB" id="648285at2759"/>
<dbReference type="KEGG" id="pfy:PFICI_11928"/>
<dbReference type="PANTHER" id="PTHR48022">
    <property type="entry name" value="PLASTIDIC GLUCOSE TRANSPORTER 4"/>
    <property type="match status" value="1"/>
</dbReference>
<dbReference type="PRINTS" id="PR00171">
    <property type="entry name" value="SUGRTRNSPORT"/>
</dbReference>
<reference evidence="8" key="1">
    <citation type="journal article" date="2015" name="BMC Genomics">
        <title>Genomic and transcriptomic analysis of the endophytic fungus Pestalotiopsis fici reveals its lifestyle and high potential for synthesis of natural products.</title>
        <authorList>
            <person name="Wang X."/>
            <person name="Zhang X."/>
            <person name="Liu L."/>
            <person name="Xiang M."/>
            <person name="Wang W."/>
            <person name="Sun X."/>
            <person name="Che Y."/>
            <person name="Guo L."/>
            <person name="Liu G."/>
            <person name="Guo L."/>
            <person name="Wang C."/>
            <person name="Yin W.B."/>
            <person name="Stadler M."/>
            <person name="Zhang X."/>
            <person name="Liu X."/>
        </authorList>
    </citation>
    <scope>NUCLEOTIDE SEQUENCE [LARGE SCALE GENOMIC DNA]</scope>
    <source>
        <strain evidence="8">W106-1 / CGMCC3.15140</strain>
    </source>
</reference>
<dbReference type="InterPro" id="IPR050360">
    <property type="entry name" value="MFS_Sugar_Transporters"/>
</dbReference>
<sequence length="93" mass="10250">MAIALSIVCAFTEAHLSNIDLRPHVIYASVMAYNIIYGLTWGPIPWLLPAEIFPQRARSKGMALSTCSNWIFDFVIGMWRPTLLPGVAAAITS</sequence>
<proteinExistence type="inferred from homology"/>
<dbReference type="Gene3D" id="1.20.1250.20">
    <property type="entry name" value="MFS general substrate transporter like domains"/>
    <property type="match status" value="1"/>
</dbReference>
<dbReference type="Proteomes" id="UP000030651">
    <property type="component" value="Unassembled WGS sequence"/>
</dbReference>
<dbReference type="InterPro" id="IPR005828">
    <property type="entry name" value="MFS_sugar_transport-like"/>
</dbReference>
<dbReference type="GO" id="GO:0005351">
    <property type="term" value="F:carbohydrate:proton symporter activity"/>
    <property type="evidence" value="ECO:0007669"/>
    <property type="project" value="TreeGrafter"/>
</dbReference>
<dbReference type="InterPro" id="IPR036259">
    <property type="entry name" value="MFS_trans_sf"/>
</dbReference>
<keyword evidence="6" id="KW-0472">Membrane</keyword>
<dbReference type="InterPro" id="IPR003663">
    <property type="entry name" value="Sugar/inositol_transpt"/>
</dbReference>
<evidence type="ECO:0000313" key="7">
    <source>
        <dbReference type="EMBL" id="ETS76541.1"/>
    </source>
</evidence>